<proteinExistence type="predicted"/>
<sequence>MSYPRAASGTLKSVLTLCLALSTIIHPVLSAPTQAETSNPWIPRSLKSLFEPRQATCSGVGVLLTNSGATKSFSFYTNTDYTRTLLQSITVDSGDTQFVSLASGWSGTVQRGDFLPATWVELNMAGTAWGDVSLQQGCDGGATLSSMTDGTSQGFSENINDNPDIPAGALFNPATEGTPCYGGQCTTSATNVLDTTAGNYWGPANVAASNYIMEQFGGQTAALQKAFIGTADSNTTPQVTSSNNCMAVTFY</sequence>
<dbReference type="AlphaFoldDB" id="A0A8H3IVC9"/>
<comment type="caution">
    <text evidence="2">The sequence shown here is derived from an EMBL/GenBank/DDBJ whole genome shotgun (WGS) entry which is preliminary data.</text>
</comment>
<keyword evidence="3" id="KW-1185">Reference proteome</keyword>
<evidence type="ECO:0000313" key="2">
    <source>
        <dbReference type="EMBL" id="CAF9933983.1"/>
    </source>
</evidence>
<reference evidence="2" key="1">
    <citation type="submission" date="2021-03" db="EMBL/GenBank/DDBJ databases">
        <authorList>
            <person name="Tagirdzhanova G."/>
        </authorList>
    </citation>
    <scope>NUCLEOTIDE SEQUENCE</scope>
</reference>
<organism evidence="2 3">
    <name type="scientific">Alectoria fallacina</name>
    <dbReference type="NCBI Taxonomy" id="1903189"/>
    <lineage>
        <taxon>Eukaryota</taxon>
        <taxon>Fungi</taxon>
        <taxon>Dikarya</taxon>
        <taxon>Ascomycota</taxon>
        <taxon>Pezizomycotina</taxon>
        <taxon>Lecanoromycetes</taxon>
        <taxon>OSLEUM clade</taxon>
        <taxon>Lecanoromycetidae</taxon>
        <taxon>Lecanorales</taxon>
        <taxon>Lecanorineae</taxon>
        <taxon>Parmeliaceae</taxon>
        <taxon>Alectoria</taxon>
    </lineage>
</organism>
<dbReference type="OrthoDB" id="5959761at2759"/>
<keyword evidence="1" id="KW-0732">Signal</keyword>
<feature type="signal peptide" evidence="1">
    <location>
        <begin position="1"/>
        <end position="30"/>
    </location>
</feature>
<accession>A0A8H3IVC9</accession>
<dbReference type="EMBL" id="CAJPDR010000367">
    <property type="protein sequence ID" value="CAF9933983.1"/>
    <property type="molecule type" value="Genomic_DNA"/>
</dbReference>
<feature type="chain" id="PRO_5034485281" evidence="1">
    <location>
        <begin position="31"/>
        <end position="251"/>
    </location>
</feature>
<name>A0A8H3IVC9_9LECA</name>
<evidence type="ECO:0000256" key="1">
    <source>
        <dbReference type="SAM" id="SignalP"/>
    </source>
</evidence>
<evidence type="ECO:0000313" key="3">
    <source>
        <dbReference type="Proteomes" id="UP000664203"/>
    </source>
</evidence>
<protein>
    <submittedName>
        <fullName evidence="2">Uncharacterized protein</fullName>
    </submittedName>
</protein>
<gene>
    <name evidence="2" type="ORF">ALECFALPRED_005803</name>
</gene>
<dbReference type="Proteomes" id="UP000664203">
    <property type="component" value="Unassembled WGS sequence"/>
</dbReference>